<feature type="coiled-coil region" evidence="1">
    <location>
        <begin position="704"/>
        <end position="738"/>
    </location>
</feature>
<feature type="region of interest" description="Disordered" evidence="2">
    <location>
        <begin position="324"/>
        <end position="420"/>
    </location>
</feature>
<proteinExistence type="predicted"/>
<protein>
    <recommendedName>
        <fullName evidence="3">Myb-like domain-containing protein</fullName>
    </recommendedName>
</protein>
<evidence type="ECO:0000256" key="2">
    <source>
        <dbReference type="SAM" id="MobiDB-lite"/>
    </source>
</evidence>
<dbReference type="AlphaFoldDB" id="A0A9P7YXL9"/>
<evidence type="ECO:0000256" key="1">
    <source>
        <dbReference type="SAM" id="Coils"/>
    </source>
</evidence>
<comment type="caution">
    <text evidence="4">The sequence shown here is derived from an EMBL/GenBank/DDBJ whole genome shotgun (WGS) entry which is preliminary data.</text>
</comment>
<name>A0A9P7YXL9_9HELO</name>
<dbReference type="EMBL" id="MU254241">
    <property type="protein sequence ID" value="KAG9241262.1"/>
    <property type="molecule type" value="Genomic_DNA"/>
</dbReference>
<keyword evidence="5" id="KW-1185">Reference proteome</keyword>
<dbReference type="Pfam" id="PF00249">
    <property type="entry name" value="Myb_DNA-binding"/>
    <property type="match status" value="1"/>
</dbReference>
<dbReference type="PROSITE" id="PS50090">
    <property type="entry name" value="MYB_LIKE"/>
    <property type="match status" value="2"/>
</dbReference>
<feature type="compositionally biased region" description="Polar residues" evidence="2">
    <location>
        <begin position="87"/>
        <end position="103"/>
    </location>
</feature>
<organism evidence="4 5">
    <name type="scientific">Calycina marina</name>
    <dbReference type="NCBI Taxonomy" id="1763456"/>
    <lineage>
        <taxon>Eukaryota</taxon>
        <taxon>Fungi</taxon>
        <taxon>Dikarya</taxon>
        <taxon>Ascomycota</taxon>
        <taxon>Pezizomycotina</taxon>
        <taxon>Leotiomycetes</taxon>
        <taxon>Helotiales</taxon>
        <taxon>Pezizellaceae</taxon>
        <taxon>Calycina</taxon>
    </lineage>
</organism>
<feature type="compositionally biased region" description="Basic and acidic residues" evidence="2">
    <location>
        <begin position="326"/>
        <end position="336"/>
    </location>
</feature>
<feature type="region of interest" description="Disordered" evidence="2">
    <location>
        <begin position="87"/>
        <end position="116"/>
    </location>
</feature>
<dbReference type="Gene3D" id="1.10.10.60">
    <property type="entry name" value="Homeodomain-like"/>
    <property type="match status" value="2"/>
</dbReference>
<dbReference type="InterPro" id="IPR009057">
    <property type="entry name" value="Homeodomain-like_sf"/>
</dbReference>
<gene>
    <name evidence="4" type="ORF">BJ878DRAFT_240448</name>
</gene>
<evidence type="ECO:0000313" key="5">
    <source>
        <dbReference type="Proteomes" id="UP000887226"/>
    </source>
</evidence>
<feature type="compositionally biased region" description="Polar residues" evidence="2">
    <location>
        <begin position="337"/>
        <end position="354"/>
    </location>
</feature>
<dbReference type="SMART" id="SM00717">
    <property type="entry name" value="SANT"/>
    <property type="match status" value="4"/>
</dbReference>
<dbReference type="SUPFAM" id="SSF46689">
    <property type="entry name" value="Homeodomain-like"/>
    <property type="match status" value="2"/>
</dbReference>
<feature type="domain" description="Myb-like" evidence="3">
    <location>
        <begin position="188"/>
        <end position="247"/>
    </location>
</feature>
<dbReference type="InterPro" id="IPR001005">
    <property type="entry name" value="SANT/Myb"/>
</dbReference>
<keyword evidence="1" id="KW-0175">Coiled coil</keyword>
<accession>A0A9P7YXL9</accession>
<feature type="domain" description="Myb-like" evidence="3">
    <location>
        <begin position="448"/>
        <end position="508"/>
    </location>
</feature>
<dbReference type="Proteomes" id="UP000887226">
    <property type="component" value="Unassembled WGS sequence"/>
</dbReference>
<evidence type="ECO:0000313" key="4">
    <source>
        <dbReference type="EMBL" id="KAG9241262.1"/>
    </source>
</evidence>
<dbReference type="CDD" id="cd00167">
    <property type="entry name" value="SANT"/>
    <property type="match status" value="2"/>
</dbReference>
<evidence type="ECO:0000259" key="3">
    <source>
        <dbReference type="PROSITE" id="PS50090"/>
    </source>
</evidence>
<reference evidence="4" key="1">
    <citation type="journal article" date="2021" name="IMA Fungus">
        <title>Genomic characterization of three marine fungi, including Emericellopsis atlantica sp. nov. with signatures of a generalist lifestyle and marine biomass degradation.</title>
        <authorList>
            <person name="Hagestad O.C."/>
            <person name="Hou L."/>
            <person name="Andersen J.H."/>
            <person name="Hansen E.H."/>
            <person name="Altermark B."/>
            <person name="Li C."/>
            <person name="Kuhnert E."/>
            <person name="Cox R.J."/>
            <person name="Crous P.W."/>
            <person name="Spatafora J.W."/>
            <person name="Lail K."/>
            <person name="Amirebrahimi M."/>
            <person name="Lipzen A."/>
            <person name="Pangilinan J."/>
            <person name="Andreopoulos W."/>
            <person name="Hayes R.D."/>
            <person name="Ng V."/>
            <person name="Grigoriev I.V."/>
            <person name="Jackson S.A."/>
            <person name="Sutton T.D.S."/>
            <person name="Dobson A.D.W."/>
            <person name="Rama T."/>
        </authorList>
    </citation>
    <scope>NUCLEOTIDE SEQUENCE</scope>
    <source>
        <strain evidence="4">TRa3180A</strain>
    </source>
</reference>
<sequence>MMLSSICTRVQCSRCIELIFGTSPLSRDDTNGSVLAIADKYWNVLRDTQFPGVTKSELWQPLSRSTKMPTPQRDKCFLQLSQQQRNAMEVQATKQDATSSQASVPLHGASDPTPDKVDKVEVEDACSQRGTAVLDSKNHQSQNEAQAVRHHVTNDLCLEPQHEQIGSRPEVIQQKQNRTTVVHTINHWSGEEEAILLKLCTDYKKKNAARRASGDYNIDLVEIWDRIAAALPGRKPEACKNKWHQLSGGSKWITGEPPKLRRWLEDEVIAFIALVNIEKAKLSPSQGMDYPFWCSMQRKHTSRGYLNRKPDTLSQKWKTIQADVPRAAKDEGRQDVHGNSSDNGRGTAHQSNSGRPMALNDRRGMAHKSKSGRPMALNDGSLESNDNMDDDGRGITHQSNSGRPMALNDGSLDSNDDMDVDHLDGDHMDGSLPADTSEASLTHGRFKNWTREEDDILMKICTNHQKKMQLGALAHRSINWAKMNWPVVGAALPGRSLGSCHRRWQNSLSVREKMENPESVRRRVMHTDEFTALAKLVDAKRAKLPQGTEMDDKFWQSIAKMHISDGYSNHRPWVLKSHWEMRMLDEGHERQGNDKGMDEDDDDMIDEEVNAGYSAFREIVSLQSHIMTKRPRDHSVAVGEADQESPECNKNLKRLRTTQPILAESVSISGSNTGCVSDNPNAANKALDILTFVQAKVLKYETVVQDLINQVEIQEAENAELESRLRRAKFDRDEKKRRLEDAKTGLERWNAVADFEMIEMVA</sequence>